<dbReference type="Proteomes" id="UP000549616">
    <property type="component" value="Unassembled WGS sequence"/>
</dbReference>
<keyword evidence="2" id="KW-0804">Transcription</keyword>
<dbReference type="RefSeq" id="WP_179774641.1">
    <property type="nucleotide sequence ID" value="NZ_JACCFK010000001.1"/>
</dbReference>
<dbReference type="InterPro" id="IPR041916">
    <property type="entry name" value="Anti_sigma_zinc_sf"/>
</dbReference>
<sequence>MTTSHDPGALAAWLLGALEPEEMRAMEQHLSSCRRCQAEVASLRMARDALQVVPPEAMLDGPPEGSDLLLRRTLNQVRSERASRVRRNRLVTAAAAVAVAIAVAAGGAVIGRTTAPSSVTAQEPGTRNVSATDAATGASMSVAVRPAAGWVRLSASVEGIPQGQKCRLVVFSRDGSRVEAGSWLVSAAGAREGTALDGFALVSPADVASVAVENLDGRRFVEVRV</sequence>
<dbReference type="AlphaFoldDB" id="A0A853B768"/>
<keyword evidence="3" id="KW-0812">Transmembrane</keyword>
<evidence type="ECO:0000256" key="1">
    <source>
        <dbReference type="ARBA" id="ARBA00023015"/>
    </source>
</evidence>
<dbReference type="Gene3D" id="1.10.10.1320">
    <property type="entry name" value="Anti-sigma factor, zinc-finger domain"/>
    <property type="match status" value="1"/>
</dbReference>
<feature type="transmembrane region" description="Helical" evidence="3">
    <location>
        <begin position="90"/>
        <end position="110"/>
    </location>
</feature>
<comment type="caution">
    <text evidence="5">The sequence shown here is derived from an EMBL/GenBank/DDBJ whole genome shotgun (WGS) entry which is preliminary data.</text>
</comment>
<keyword evidence="1" id="KW-0805">Transcription regulation</keyword>
<gene>
    <name evidence="5" type="ORF">HNR02_003968</name>
</gene>
<evidence type="ECO:0000259" key="4">
    <source>
        <dbReference type="Pfam" id="PF13490"/>
    </source>
</evidence>
<accession>A0A853B768</accession>
<dbReference type="EMBL" id="JACCFK010000001">
    <property type="protein sequence ID" value="NYI90645.1"/>
    <property type="molecule type" value="Genomic_DNA"/>
</dbReference>
<evidence type="ECO:0000256" key="3">
    <source>
        <dbReference type="SAM" id="Phobius"/>
    </source>
</evidence>
<name>A0A853B768_9PSEU</name>
<feature type="domain" description="Putative zinc-finger" evidence="4">
    <location>
        <begin position="9"/>
        <end position="37"/>
    </location>
</feature>
<keyword evidence="6" id="KW-1185">Reference proteome</keyword>
<dbReference type="InterPro" id="IPR027383">
    <property type="entry name" value="Znf_put"/>
</dbReference>
<dbReference type="Pfam" id="PF13490">
    <property type="entry name" value="zf-HC2"/>
    <property type="match status" value="1"/>
</dbReference>
<keyword evidence="3" id="KW-1133">Transmembrane helix</keyword>
<reference evidence="5 6" key="1">
    <citation type="submission" date="2020-07" db="EMBL/GenBank/DDBJ databases">
        <title>Sequencing the genomes of 1000 actinobacteria strains.</title>
        <authorList>
            <person name="Klenk H.-P."/>
        </authorList>
    </citation>
    <scope>NUCLEOTIDE SEQUENCE [LARGE SCALE GENOMIC DNA]</scope>
    <source>
        <strain evidence="5 6">DSM 104006</strain>
    </source>
</reference>
<evidence type="ECO:0000313" key="5">
    <source>
        <dbReference type="EMBL" id="NYI90645.1"/>
    </source>
</evidence>
<keyword evidence="3" id="KW-0472">Membrane</keyword>
<evidence type="ECO:0000313" key="6">
    <source>
        <dbReference type="Proteomes" id="UP000549616"/>
    </source>
</evidence>
<protein>
    <submittedName>
        <fullName evidence="5">RNA polymerase sigma-70 factor (ECF subfamily)</fullName>
    </submittedName>
</protein>
<organism evidence="5 6">
    <name type="scientific">Amycolatopsis endophytica</name>
    <dbReference type="NCBI Taxonomy" id="860233"/>
    <lineage>
        <taxon>Bacteria</taxon>
        <taxon>Bacillati</taxon>
        <taxon>Actinomycetota</taxon>
        <taxon>Actinomycetes</taxon>
        <taxon>Pseudonocardiales</taxon>
        <taxon>Pseudonocardiaceae</taxon>
        <taxon>Amycolatopsis</taxon>
    </lineage>
</organism>
<evidence type="ECO:0000256" key="2">
    <source>
        <dbReference type="ARBA" id="ARBA00023163"/>
    </source>
</evidence>
<proteinExistence type="predicted"/>